<comment type="subcellular location">
    <subcellularLocation>
        <location evidence="1">Cell inner membrane</location>
        <topology evidence="1">Single-pass type II membrane protein</topology>
    </subcellularLocation>
</comment>
<keyword evidence="10 15" id="KW-0249">Electron transport</keyword>
<keyword evidence="9 15" id="KW-0479">Metal-binding</keyword>
<feature type="domain" description="NapC/NirT cytochrome c N-terminal" evidence="19">
    <location>
        <begin position="16"/>
        <end position="180"/>
    </location>
</feature>
<dbReference type="Gene3D" id="1.10.3820.10">
    <property type="entry name" value="Di-heme elbow motif domain"/>
    <property type="match status" value="1"/>
</dbReference>
<feature type="binding site" description="axial binding residue" evidence="17">
    <location>
        <position position="171"/>
    </location>
    <ligand>
        <name>heme</name>
        <dbReference type="ChEBI" id="CHEBI:30413"/>
        <label>4</label>
    </ligand>
    <ligandPart>
        <name>Fe</name>
        <dbReference type="ChEBI" id="CHEBI:18248"/>
    </ligandPart>
</feature>
<keyword evidence="13 15" id="KW-0472">Membrane</keyword>
<evidence type="ECO:0000256" key="12">
    <source>
        <dbReference type="ARBA" id="ARBA00023004"/>
    </source>
</evidence>
<dbReference type="InterPro" id="IPR036280">
    <property type="entry name" value="Multihaem_cyt_sf"/>
</dbReference>
<comment type="similarity">
    <text evidence="2 15">Belongs to the TorC/TorY family.</text>
</comment>
<reference evidence="20 21" key="1">
    <citation type="submission" date="2016-07" db="EMBL/GenBank/DDBJ databases">
        <authorList>
            <person name="Lefevre C.T."/>
        </authorList>
    </citation>
    <scope>NUCLEOTIDE SEQUENCE [LARGE SCALE GENOMIC DNA]</scope>
    <source>
        <strain evidence="20">PR1</strain>
    </source>
</reference>
<dbReference type="STRING" id="1867952.MTBPR1_30203"/>
<dbReference type="InterPro" id="IPR005126">
    <property type="entry name" value="NapC/NirT_cyt_c_N"/>
</dbReference>
<keyword evidence="6 15" id="KW-0997">Cell inner membrane</keyword>
<feature type="binding site" description="covalent" evidence="16">
    <location>
        <position position="75"/>
    </location>
    <ligand>
        <name>heme</name>
        <dbReference type="ChEBI" id="CHEBI:30413"/>
        <label>2</label>
    </ligand>
</feature>
<feature type="binding site" description="covalent" evidence="16">
    <location>
        <position position="45"/>
    </location>
    <ligand>
        <name>heme</name>
        <dbReference type="ChEBI" id="CHEBI:30413"/>
        <label>1</label>
    </ligand>
</feature>
<name>A0A1C3RHS3_9PROT</name>
<evidence type="ECO:0000256" key="9">
    <source>
        <dbReference type="ARBA" id="ARBA00022723"/>
    </source>
</evidence>
<dbReference type="GO" id="GO:0009276">
    <property type="term" value="C:Gram-negative-bacterium-type cell wall"/>
    <property type="evidence" value="ECO:0007669"/>
    <property type="project" value="UniProtKB-UniRule"/>
</dbReference>
<keyword evidence="7 15" id="KW-0349">Heme</keyword>
<evidence type="ECO:0000256" key="18">
    <source>
        <dbReference type="SAM" id="Phobius"/>
    </source>
</evidence>
<dbReference type="GO" id="GO:0005506">
    <property type="term" value="F:iron ion binding"/>
    <property type="evidence" value="ECO:0007669"/>
    <property type="project" value="UniProtKB-UniRule"/>
</dbReference>
<sequence>MKDLWNWFWTSSNRLFFAGVLFIAGVVAWGSFNTFMEYTNRMDFCISCHEMEENVYADYKRTIHFQNGSGVRASCSDCHVPKEWGAKLVRKIKASRELVSTMTGKISTPEKFEEHRFEMAQNVWREMRANGSRECKNCHSYEAMHADKQSKRAQKAMNEAATTDVACIDCHKGIAHRLPRFDKVYEKWAVDVKKAVAANSLSASKAFVAASVNIHLEQNEASAVLAQVNPLSELEVLEKSGAWAKVKLNAWGRDDSFKLYAKAGPQYDVAMLESVEFDVVKQAEQRVDEETGLTWHKATLEGWVKYAGKLSDDSVVIKDYARKLWEADCGLCHTIYKTTGYSARDWTKHMKSMSFYSTLDNDQLILVLKFLQSQSSDVMAKK</sequence>
<keyword evidence="8 18" id="KW-0812">Transmembrane</keyword>
<feature type="binding site" description="covalent" evidence="16">
    <location>
        <position position="167"/>
    </location>
    <ligand>
        <name>heme</name>
        <dbReference type="ChEBI" id="CHEBI:30413"/>
        <label>4</label>
    </ligand>
</feature>
<dbReference type="PIRSF" id="PIRSF000014">
    <property type="entry name" value="4_hem_cytch_TorC"/>
    <property type="match status" value="1"/>
</dbReference>
<evidence type="ECO:0000256" key="5">
    <source>
        <dbReference type="ARBA" id="ARBA00022475"/>
    </source>
</evidence>
<dbReference type="InterPro" id="IPR009154">
    <property type="entry name" value="Membr-bd_4haem_cyt_TorC"/>
</dbReference>
<protein>
    <recommendedName>
        <fullName evidence="15">Cytochrome c-type protein</fullName>
    </recommendedName>
</protein>
<feature type="binding site" description="covalent" evidence="16">
    <location>
        <position position="78"/>
    </location>
    <ligand>
        <name>heme</name>
        <dbReference type="ChEBI" id="CHEBI:30413"/>
        <label>2</label>
    </ligand>
</feature>
<feature type="binding site" description="covalent" evidence="16">
    <location>
        <position position="135"/>
    </location>
    <ligand>
        <name>heme</name>
        <dbReference type="ChEBI" id="CHEBI:30413"/>
        <label>3</label>
    </ligand>
</feature>
<organism evidence="20 21">
    <name type="scientific">Candidatus Terasakiella magnetica</name>
    <dbReference type="NCBI Taxonomy" id="1867952"/>
    <lineage>
        <taxon>Bacteria</taxon>
        <taxon>Pseudomonadati</taxon>
        <taxon>Pseudomonadota</taxon>
        <taxon>Alphaproteobacteria</taxon>
        <taxon>Rhodospirillales</taxon>
        <taxon>Terasakiellaceae</taxon>
        <taxon>Terasakiella</taxon>
    </lineage>
</organism>
<evidence type="ECO:0000256" key="7">
    <source>
        <dbReference type="ARBA" id="ARBA00022617"/>
    </source>
</evidence>
<dbReference type="PANTHER" id="PTHR30333">
    <property type="entry name" value="CYTOCHROME C-TYPE PROTEIN"/>
    <property type="match status" value="1"/>
</dbReference>
<keyword evidence="12 15" id="KW-0408">Iron</keyword>
<evidence type="ECO:0000256" key="1">
    <source>
        <dbReference type="ARBA" id="ARBA00004249"/>
    </source>
</evidence>
<dbReference type="RefSeq" id="WP_069188897.1">
    <property type="nucleotide sequence ID" value="NZ_FLYE01000023.1"/>
</dbReference>
<dbReference type="OrthoDB" id="7360653at2"/>
<comment type="similarity">
    <text evidence="3">Belongs to the NapC/NirT/NrfH family.</text>
</comment>
<evidence type="ECO:0000256" key="16">
    <source>
        <dbReference type="PIRSR" id="PIRSR000014-1"/>
    </source>
</evidence>
<dbReference type="SUPFAM" id="SSF48695">
    <property type="entry name" value="Multiheme cytochromes"/>
    <property type="match status" value="1"/>
</dbReference>
<dbReference type="EMBL" id="FLYE01000023">
    <property type="protein sequence ID" value="SCA56833.1"/>
    <property type="molecule type" value="Genomic_DNA"/>
</dbReference>
<evidence type="ECO:0000256" key="2">
    <source>
        <dbReference type="ARBA" id="ARBA00006417"/>
    </source>
</evidence>
<keyword evidence="21" id="KW-1185">Reference proteome</keyword>
<accession>A0A1C3RHS3</accession>
<keyword evidence="4 15" id="KW-0813">Transport</keyword>
<dbReference type="GO" id="GO:0020037">
    <property type="term" value="F:heme binding"/>
    <property type="evidence" value="ECO:0007669"/>
    <property type="project" value="UniProtKB-UniRule"/>
</dbReference>
<feature type="binding site" description="axial binding residue" evidence="17">
    <location>
        <position position="79"/>
    </location>
    <ligand>
        <name>heme</name>
        <dbReference type="ChEBI" id="CHEBI:30413"/>
        <label>2</label>
    </ligand>
    <ligandPart>
        <name>Fe</name>
        <dbReference type="ChEBI" id="CHEBI:18248"/>
    </ligandPart>
</feature>
<dbReference type="InterPro" id="IPR051174">
    <property type="entry name" value="Cytochrome_c-type_ET"/>
</dbReference>
<dbReference type="InterPro" id="IPR038266">
    <property type="entry name" value="NapC/NirT_cytc_sf"/>
</dbReference>
<evidence type="ECO:0000256" key="4">
    <source>
        <dbReference type="ARBA" id="ARBA00022448"/>
    </source>
</evidence>
<feature type="binding site" description="covalent" evidence="16">
    <location>
        <position position="332"/>
    </location>
    <ligand>
        <name>heme</name>
        <dbReference type="ChEBI" id="CHEBI:30413"/>
        <label>5</label>
    </ligand>
</feature>
<dbReference type="Pfam" id="PF03264">
    <property type="entry name" value="Cytochrom_NNT"/>
    <property type="match status" value="1"/>
</dbReference>
<dbReference type="Proteomes" id="UP000231658">
    <property type="component" value="Unassembled WGS sequence"/>
</dbReference>
<evidence type="ECO:0000256" key="6">
    <source>
        <dbReference type="ARBA" id="ARBA00022519"/>
    </source>
</evidence>
<comment type="function">
    <text evidence="14">Mediates electron flow from quinones to the NapAB complex.</text>
</comment>
<evidence type="ECO:0000313" key="20">
    <source>
        <dbReference type="EMBL" id="SCA56833.1"/>
    </source>
</evidence>
<dbReference type="PANTHER" id="PTHR30333:SF1">
    <property type="entry name" value="CYTOCHROME C-TYPE PROTEIN NAPC"/>
    <property type="match status" value="1"/>
</dbReference>
<evidence type="ECO:0000256" key="3">
    <source>
        <dbReference type="ARBA" id="ARBA00007395"/>
    </source>
</evidence>
<evidence type="ECO:0000256" key="13">
    <source>
        <dbReference type="ARBA" id="ARBA00023136"/>
    </source>
</evidence>
<evidence type="ECO:0000256" key="14">
    <source>
        <dbReference type="ARBA" id="ARBA00055242"/>
    </source>
</evidence>
<feature type="binding site" description="axial binding residue" evidence="17">
    <location>
        <position position="49"/>
    </location>
    <ligand>
        <name>heme</name>
        <dbReference type="ChEBI" id="CHEBI:30413"/>
        <label>1</label>
    </ligand>
    <ligandPart>
        <name>Fe</name>
        <dbReference type="ChEBI" id="CHEBI:18248"/>
    </ligandPart>
</feature>
<dbReference type="GO" id="GO:0009055">
    <property type="term" value="F:electron transfer activity"/>
    <property type="evidence" value="ECO:0007669"/>
    <property type="project" value="UniProtKB-UniRule"/>
</dbReference>
<feature type="binding site" description="covalent" evidence="16">
    <location>
        <position position="170"/>
    </location>
    <ligand>
        <name>heme</name>
        <dbReference type="ChEBI" id="CHEBI:30413"/>
        <label>4</label>
    </ligand>
</feature>
<evidence type="ECO:0000256" key="15">
    <source>
        <dbReference type="PIRNR" id="PIRNR000014"/>
    </source>
</evidence>
<gene>
    <name evidence="20" type="ORF">MTBPR1_30203</name>
</gene>
<feature type="binding site" description="covalent" evidence="16">
    <location>
        <position position="48"/>
    </location>
    <ligand>
        <name>heme</name>
        <dbReference type="ChEBI" id="CHEBI:30413"/>
        <label>1</label>
    </ligand>
</feature>
<feature type="binding site" description="covalent" evidence="16">
    <location>
        <position position="138"/>
    </location>
    <ligand>
        <name>heme</name>
        <dbReference type="ChEBI" id="CHEBI:30413"/>
        <label>3</label>
    </ligand>
</feature>
<feature type="binding site" description="axial binding residue" evidence="17">
    <location>
        <position position="333"/>
    </location>
    <ligand>
        <name>heme</name>
        <dbReference type="ChEBI" id="CHEBI:30413"/>
        <label>5</label>
    </ligand>
    <ligandPart>
        <name>Fe</name>
        <dbReference type="ChEBI" id="CHEBI:18248"/>
    </ligandPart>
</feature>
<feature type="binding site" description="covalent" evidence="16">
    <location>
        <position position="329"/>
    </location>
    <ligand>
        <name>heme</name>
        <dbReference type="ChEBI" id="CHEBI:30413"/>
        <label>5</label>
    </ligand>
</feature>
<dbReference type="FunFam" id="1.10.3820.10:FF:000001">
    <property type="entry name" value="Cytochrome c-type protein"/>
    <property type="match status" value="1"/>
</dbReference>
<evidence type="ECO:0000259" key="19">
    <source>
        <dbReference type="Pfam" id="PF03264"/>
    </source>
</evidence>
<dbReference type="AlphaFoldDB" id="A0A1C3RHS3"/>
<evidence type="ECO:0000256" key="17">
    <source>
        <dbReference type="PIRSR" id="PIRSR000014-2"/>
    </source>
</evidence>
<evidence type="ECO:0000256" key="10">
    <source>
        <dbReference type="ARBA" id="ARBA00022982"/>
    </source>
</evidence>
<proteinExistence type="inferred from homology"/>
<feature type="transmembrane region" description="Helical" evidence="18">
    <location>
        <begin position="15"/>
        <end position="32"/>
    </location>
</feature>
<evidence type="ECO:0000256" key="8">
    <source>
        <dbReference type="ARBA" id="ARBA00022692"/>
    </source>
</evidence>
<evidence type="ECO:0000256" key="11">
    <source>
        <dbReference type="ARBA" id="ARBA00022989"/>
    </source>
</evidence>
<keyword evidence="11 18" id="KW-1133">Transmembrane helix</keyword>
<keyword evidence="5 15" id="KW-1003">Cell membrane</keyword>
<dbReference type="GO" id="GO:0005886">
    <property type="term" value="C:plasma membrane"/>
    <property type="evidence" value="ECO:0007669"/>
    <property type="project" value="UniProtKB-SubCell"/>
</dbReference>
<evidence type="ECO:0000313" key="21">
    <source>
        <dbReference type="Proteomes" id="UP000231658"/>
    </source>
</evidence>
<feature type="binding site" description="axial binding residue" evidence="17">
    <location>
        <position position="139"/>
    </location>
    <ligand>
        <name>heme</name>
        <dbReference type="ChEBI" id="CHEBI:30413"/>
        <label>3</label>
    </ligand>
    <ligandPart>
        <name>Fe</name>
        <dbReference type="ChEBI" id="CHEBI:18248"/>
    </ligandPart>
</feature>
<comment type="PTM">
    <text evidence="16">Binds 5 heme groups per subunit.</text>
</comment>
<dbReference type="GO" id="GO:0009061">
    <property type="term" value="P:anaerobic respiration"/>
    <property type="evidence" value="ECO:0007669"/>
    <property type="project" value="TreeGrafter"/>
</dbReference>